<keyword evidence="2" id="KW-1185">Reference proteome</keyword>
<evidence type="ECO:0000313" key="1">
    <source>
        <dbReference type="EMBL" id="MCC8403924.1"/>
    </source>
</evidence>
<organism evidence="1 2">
    <name type="scientific">Paraburkholderia translucens</name>
    <dbReference type="NCBI Taxonomy" id="2886945"/>
    <lineage>
        <taxon>Bacteria</taxon>
        <taxon>Pseudomonadati</taxon>
        <taxon>Pseudomonadota</taxon>
        <taxon>Betaproteobacteria</taxon>
        <taxon>Burkholderiales</taxon>
        <taxon>Burkholderiaceae</taxon>
        <taxon>Paraburkholderia</taxon>
    </lineage>
</organism>
<dbReference type="EMBL" id="JAJITC010000009">
    <property type="protein sequence ID" value="MCC8403924.1"/>
    <property type="molecule type" value="Genomic_DNA"/>
</dbReference>
<accession>A0ABS8KGM9</accession>
<dbReference type="RefSeq" id="WP_230562747.1">
    <property type="nucleotide sequence ID" value="NZ_JAJITC010000009.1"/>
</dbReference>
<protein>
    <submittedName>
        <fullName evidence="1">Uncharacterized protein</fullName>
    </submittedName>
</protein>
<name>A0ABS8KGM9_9BURK</name>
<evidence type="ECO:0000313" key="2">
    <source>
        <dbReference type="Proteomes" id="UP001430614"/>
    </source>
</evidence>
<dbReference type="Proteomes" id="UP001430614">
    <property type="component" value="Unassembled WGS sequence"/>
</dbReference>
<comment type="caution">
    <text evidence="1">The sequence shown here is derived from an EMBL/GenBank/DDBJ whole genome shotgun (WGS) entry which is preliminary data.</text>
</comment>
<proteinExistence type="predicted"/>
<gene>
    <name evidence="1" type="ORF">LJ655_18875</name>
</gene>
<reference evidence="1 2" key="1">
    <citation type="submission" date="2021-11" db="EMBL/GenBank/DDBJ databases">
        <authorList>
            <person name="Oh E.-T."/>
            <person name="Kim S.-B."/>
        </authorList>
    </citation>
    <scope>NUCLEOTIDE SEQUENCE [LARGE SCALE GENOMIC DNA]</scope>
    <source>
        <strain evidence="1 2">MMS20-SJTN17</strain>
    </source>
</reference>
<sequence>MIDTQKEIARRLSALQGLQLSSVNRAADMLTLGFGDLRPVTNFRGVIKNVGEWALHIQCPWRLEKAAQVVATQEDLSESDERAYATADRLRGLLVEHGPCIVDGVSVSDDGGIIVSLSRGFRLVVTPDGIEGAEDWRFFAPGIDAAHLVIKGGAVAPESFD</sequence>